<evidence type="ECO:0000256" key="7">
    <source>
        <dbReference type="PROSITE-ProRule" id="PRU10141"/>
    </source>
</evidence>
<keyword evidence="9" id="KW-0812">Transmembrane</keyword>
<sequence length="560" mass="60359">MTNNGGQQNDPTSYDLRPPQQPPPPRQGEPSPAGQYGYPPAPRPPEPAGPNPYATPAAPAADPGAGRVVGGRYRLDDRLGHGGMGTVWRGFDLVVHRAVAVKEPRLPDQLSEAERENAYQRMHREARAAARIEHPAVVTVHDVVVEEGRPWVVMELVTGQSLGDRLQDGTLDAREAARIGLAVLGALEAAHEAGVLHRDVKPDNVLLGKGDRVVLTDFGIAQVEGEQGLTETGAFVGSPEFIAPERVLGQQPGPASDLWSLGVVLYAAVEGVSPFRRSHTPATLQAVLSADPATPSRASGALGQVIMQLLRKDPAFRPGPAEVRQALTALAQPAAAPATRLLGSGPGTSQWLPPAMQRSPKAKYGVLGGLVAVVLVLVLIAVNPFGGGLPEDWVSRPEAETVAADIGVPKEYKRSASDSDDTSVRFEDPSGVFFVYVERVDRKEKTSSLDEKPLAPSASAWKRYYERGGSDESEIEEAKVTTTAVEHQGRRDSFETVVDHYRYGEADDEDALRRRYHELVVPGEDQVYWRLRVGMPGAGKALDDGEELFRTITENFTVQL</sequence>
<proteinExistence type="predicted"/>
<dbReference type="InterPro" id="IPR000719">
    <property type="entry name" value="Prot_kinase_dom"/>
</dbReference>
<keyword evidence="2 11" id="KW-0723">Serine/threonine-protein kinase</keyword>
<evidence type="ECO:0000256" key="1">
    <source>
        <dbReference type="ARBA" id="ARBA00012513"/>
    </source>
</evidence>
<dbReference type="InterPro" id="IPR008271">
    <property type="entry name" value="Ser/Thr_kinase_AS"/>
</dbReference>
<feature type="transmembrane region" description="Helical" evidence="9">
    <location>
        <begin position="364"/>
        <end position="382"/>
    </location>
</feature>
<dbReference type="Gene3D" id="3.30.200.20">
    <property type="entry name" value="Phosphorylase Kinase, domain 1"/>
    <property type="match status" value="1"/>
</dbReference>
<evidence type="ECO:0000256" key="9">
    <source>
        <dbReference type="SAM" id="Phobius"/>
    </source>
</evidence>
<dbReference type="GO" id="GO:0005524">
    <property type="term" value="F:ATP binding"/>
    <property type="evidence" value="ECO:0007669"/>
    <property type="project" value="UniProtKB-UniRule"/>
</dbReference>
<evidence type="ECO:0000256" key="8">
    <source>
        <dbReference type="SAM" id="MobiDB-lite"/>
    </source>
</evidence>
<dbReference type="AlphaFoldDB" id="A0A8G1ZQI1"/>
<evidence type="ECO:0000256" key="6">
    <source>
        <dbReference type="ARBA" id="ARBA00022840"/>
    </source>
</evidence>
<keyword evidence="9" id="KW-0472">Membrane</keyword>
<reference evidence="11 12" key="1">
    <citation type="submission" date="2017-12" db="EMBL/GenBank/DDBJ databases">
        <title>Population genomics insights into the ecological differentiation and adaptive evolution in streptomycetes.</title>
        <authorList>
            <person name="Li Y."/>
            <person name="Huang Y."/>
        </authorList>
    </citation>
    <scope>NUCLEOTIDE SEQUENCE [LARGE SCALE GENOMIC DNA]</scope>
    <source>
        <strain evidence="11 12">NBRC 100770</strain>
    </source>
</reference>
<keyword evidence="4 7" id="KW-0547">Nucleotide-binding</keyword>
<evidence type="ECO:0000313" key="12">
    <source>
        <dbReference type="Proteomes" id="UP000292693"/>
    </source>
</evidence>
<dbReference type="SUPFAM" id="SSF56112">
    <property type="entry name" value="Protein kinase-like (PK-like)"/>
    <property type="match status" value="1"/>
</dbReference>
<dbReference type="PANTHER" id="PTHR43289:SF6">
    <property type="entry name" value="SERINE_THREONINE-PROTEIN KINASE NEKL-3"/>
    <property type="match status" value="1"/>
</dbReference>
<dbReference type="Gene3D" id="1.10.510.10">
    <property type="entry name" value="Transferase(Phosphotransferase) domain 1"/>
    <property type="match status" value="1"/>
</dbReference>
<evidence type="ECO:0000313" key="11">
    <source>
        <dbReference type="EMBL" id="RZE19950.1"/>
    </source>
</evidence>
<dbReference type="Proteomes" id="UP000292693">
    <property type="component" value="Unassembled WGS sequence"/>
</dbReference>
<evidence type="ECO:0000256" key="5">
    <source>
        <dbReference type="ARBA" id="ARBA00022777"/>
    </source>
</evidence>
<feature type="region of interest" description="Disordered" evidence="8">
    <location>
        <begin position="1"/>
        <end position="65"/>
    </location>
</feature>
<keyword evidence="9" id="KW-1133">Transmembrane helix</keyword>
<dbReference type="EC" id="2.7.11.1" evidence="1"/>
<keyword evidence="5 11" id="KW-0418">Kinase</keyword>
<dbReference type="Pfam" id="PF00069">
    <property type="entry name" value="Pkinase"/>
    <property type="match status" value="1"/>
</dbReference>
<evidence type="ECO:0000256" key="2">
    <source>
        <dbReference type="ARBA" id="ARBA00022527"/>
    </source>
</evidence>
<keyword evidence="6 7" id="KW-0067">ATP-binding</keyword>
<feature type="compositionally biased region" description="Low complexity" evidence="8">
    <location>
        <begin position="51"/>
        <end position="65"/>
    </location>
</feature>
<evidence type="ECO:0000256" key="3">
    <source>
        <dbReference type="ARBA" id="ARBA00022679"/>
    </source>
</evidence>
<dbReference type="RefSeq" id="WP_030304926.1">
    <property type="nucleotide sequence ID" value="NZ_CP150852.1"/>
</dbReference>
<dbReference type="GO" id="GO:0004674">
    <property type="term" value="F:protein serine/threonine kinase activity"/>
    <property type="evidence" value="ECO:0007669"/>
    <property type="project" value="UniProtKB-KW"/>
</dbReference>
<dbReference type="SMART" id="SM00220">
    <property type="entry name" value="S_TKc"/>
    <property type="match status" value="1"/>
</dbReference>
<dbReference type="EMBL" id="PKLL01000024">
    <property type="protein sequence ID" value="RZE19950.1"/>
    <property type="molecule type" value="Genomic_DNA"/>
</dbReference>
<feature type="domain" description="Protein kinase" evidence="10">
    <location>
        <begin position="73"/>
        <end position="330"/>
    </location>
</feature>
<keyword evidence="3" id="KW-0808">Transferase</keyword>
<feature type="binding site" evidence="7">
    <location>
        <position position="102"/>
    </location>
    <ligand>
        <name>ATP</name>
        <dbReference type="ChEBI" id="CHEBI:30616"/>
    </ligand>
</feature>
<protein>
    <recommendedName>
        <fullName evidence="1">non-specific serine/threonine protein kinase</fullName>
        <ecNumber evidence="1">2.7.11.1</ecNumber>
    </recommendedName>
</protein>
<dbReference type="PROSITE" id="PS50011">
    <property type="entry name" value="PROTEIN_KINASE_DOM"/>
    <property type="match status" value="1"/>
</dbReference>
<feature type="compositionally biased region" description="Pro residues" evidence="8">
    <location>
        <begin position="39"/>
        <end position="50"/>
    </location>
</feature>
<accession>A0A8G1ZQI1</accession>
<evidence type="ECO:0000256" key="4">
    <source>
        <dbReference type="ARBA" id="ARBA00022741"/>
    </source>
</evidence>
<name>A0A8G1ZQI1_9ACTN</name>
<dbReference type="PANTHER" id="PTHR43289">
    <property type="entry name" value="MITOGEN-ACTIVATED PROTEIN KINASE KINASE KINASE 20-RELATED"/>
    <property type="match status" value="1"/>
</dbReference>
<evidence type="ECO:0000259" key="10">
    <source>
        <dbReference type="PROSITE" id="PS50011"/>
    </source>
</evidence>
<comment type="caution">
    <text evidence="11">The sequence shown here is derived from an EMBL/GenBank/DDBJ whole genome shotgun (WGS) entry which is preliminary data.</text>
</comment>
<dbReference type="PROSITE" id="PS00108">
    <property type="entry name" value="PROTEIN_KINASE_ST"/>
    <property type="match status" value="1"/>
</dbReference>
<dbReference type="InterPro" id="IPR017441">
    <property type="entry name" value="Protein_kinase_ATP_BS"/>
</dbReference>
<feature type="compositionally biased region" description="Polar residues" evidence="8">
    <location>
        <begin position="1"/>
        <end position="12"/>
    </location>
</feature>
<organism evidence="11 12">
    <name type="scientific">Streptomyces albidoflavus</name>
    <dbReference type="NCBI Taxonomy" id="1886"/>
    <lineage>
        <taxon>Bacteria</taxon>
        <taxon>Bacillati</taxon>
        <taxon>Actinomycetota</taxon>
        <taxon>Actinomycetes</taxon>
        <taxon>Kitasatosporales</taxon>
        <taxon>Streptomycetaceae</taxon>
        <taxon>Streptomyces</taxon>
        <taxon>Streptomyces albidoflavus group</taxon>
    </lineage>
</organism>
<dbReference type="PROSITE" id="PS00107">
    <property type="entry name" value="PROTEIN_KINASE_ATP"/>
    <property type="match status" value="1"/>
</dbReference>
<gene>
    <name evidence="11" type="ORF">C0Q92_20015</name>
</gene>
<dbReference type="CDD" id="cd14014">
    <property type="entry name" value="STKc_PknB_like"/>
    <property type="match status" value="1"/>
</dbReference>
<dbReference type="InterPro" id="IPR011009">
    <property type="entry name" value="Kinase-like_dom_sf"/>
</dbReference>